<dbReference type="AlphaFoldDB" id="A0AA37W704"/>
<dbReference type="Proteomes" id="UP001161389">
    <property type="component" value="Unassembled WGS sequence"/>
</dbReference>
<keyword evidence="2" id="KW-1185">Reference proteome</keyword>
<dbReference type="EMBL" id="BSNM01000006">
    <property type="protein sequence ID" value="GLQ30599.1"/>
    <property type="molecule type" value="Genomic_DNA"/>
</dbReference>
<reference evidence="1" key="1">
    <citation type="journal article" date="2014" name="Int. J. Syst. Evol. Microbiol.">
        <title>Complete genome sequence of Corynebacterium casei LMG S-19264T (=DSM 44701T), isolated from a smear-ripened cheese.</title>
        <authorList>
            <consortium name="US DOE Joint Genome Institute (JGI-PGF)"/>
            <person name="Walter F."/>
            <person name="Albersmeier A."/>
            <person name="Kalinowski J."/>
            <person name="Ruckert C."/>
        </authorList>
    </citation>
    <scope>NUCLEOTIDE SEQUENCE</scope>
    <source>
        <strain evidence="1">NBRC 110071</strain>
    </source>
</reference>
<dbReference type="Gene3D" id="3.30.70.2050">
    <property type="match status" value="1"/>
</dbReference>
<dbReference type="PANTHER" id="PTHR41247:SF1">
    <property type="entry name" value="HTH-TYPE TRANSCRIPTIONAL REPRESSOR YCNK"/>
    <property type="match status" value="1"/>
</dbReference>
<evidence type="ECO:0000313" key="1">
    <source>
        <dbReference type="EMBL" id="GLQ30599.1"/>
    </source>
</evidence>
<dbReference type="PANTHER" id="PTHR41247">
    <property type="entry name" value="HTH-TYPE TRANSCRIPTIONAL REPRESSOR YCNK"/>
    <property type="match status" value="1"/>
</dbReference>
<proteinExistence type="predicted"/>
<dbReference type="RefSeq" id="WP_284379696.1">
    <property type="nucleotide sequence ID" value="NZ_BSNM01000006.1"/>
</dbReference>
<protein>
    <submittedName>
        <fullName evidence="1">Nitrous oxide reductase accessory protein NosL</fullName>
    </submittedName>
</protein>
<dbReference type="Pfam" id="PF05573">
    <property type="entry name" value="NosL"/>
    <property type="match status" value="1"/>
</dbReference>
<reference evidence="1" key="2">
    <citation type="submission" date="2023-01" db="EMBL/GenBank/DDBJ databases">
        <title>Draft genome sequence of Litoribrevibacter albus strain NBRC 110071.</title>
        <authorList>
            <person name="Sun Q."/>
            <person name="Mori K."/>
        </authorList>
    </citation>
    <scope>NUCLEOTIDE SEQUENCE</scope>
    <source>
        <strain evidence="1">NBRC 110071</strain>
    </source>
</reference>
<gene>
    <name evidence="1" type="primary">nosL</name>
    <name evidence="1" type="ORF">GCM10007876_10770</name>
</gene>
<comment type="caution">
    <text evidence="1">The sequence shown here is derived from an EMBL/GenBank/DDBJ whole genome shotgun (WGS) entry which is preliminary data.</text>
</comment>
<dbReference type="SUPFAM" id="SSF160387">
    <property type="entry name" value="NosL/MerB-like"/>
    <property type="match status" value="1"/>
</dbReference>
<accession>A0AA37W704</accession>
<sequence>MSAFSLTRSVVGSVFSLVLVFGLFGCGEKEPVAQVEQVPVHIHNGQECDLCGMIINQFPGPKGQLFTRGSDRPLAFCSTRDLFAYALQPEHSHRIQNVFVQDVSSASWEDMSNATYVDAKSAYYVIGHQQLGAMGPTLAAFSSKSAAQQFADHFGGELKRYEEIDQSLINSLNHMEMADSHAGHLN</sequence>
<dbReference type="InterPro" id="IPR008719">
    <property type="entry name" value="N2O_reductase_NosL"/>
</dbReference>
<evidence type="ECO:0000313" key="2">
    <source>
        <dbReference type="Proteomes" id="UP001161389"/>
    </source>
</evidence>
<organism evidence="1 2">
    <name type="scientific">Litoribrevibacter albus</name>
    <dbReference type="NCBI Taxonomy" id="1473156"/>
    <lineage>
        <taxon>Bacteria</taxon>
        <taxon>Pseudomonadati</taxon>
        <taxon>Pseudomonadota</taxon>
        <taxon>Gammaproteobacteria</taxon>
        <taxon>Oceanospirillales</taxon>
        <taxon>Oceanospirillaceae</taxon>
        <taxon>Litoribrevibacter</taxon>
    </lineage>
</organism>
<dbReference type="Gene3D" id="3.30.70.2060">
    <property type="match status" value="1"/>
</dbReference>
<name>A0AA37W704_9GAMM</name>